<gene>
    <name evidence="1" type="ORF">PTTG_31179</name>
</gene>
<reference evidence="1" key="1">
    <citation type="submission" date="2009-11" db="EMBL/GenBank/DDBJ databases">
        <authorList>
            <consortium name="The Broad Institute Genome Sequencing Platform"/>
            <person name="Ward D."/>
            <person name="Feldgarden M."/>
            <person name="Earl A."/>
            <person name="Young S.K."/>
            <person name="Zeng Q."/>
            <person name="Koehrsen M."/>
            <person name="Alvarado L."/>
            <person name="Berlin A."/>
            <person name="Bochicchio J."/>
            <person name="Borenstein D."/>
            <person name="Chapman S.B."/>
            <person name="Chen Z."/>
            <person name="Engels R."/>
            <person name="Freedman E."/>
            <person name="Gellesch M."/>
            <person name="Goldberg J."/>
            <person name="Griggs A."/>
            <person name="Gujja S."/>
            <person name="Heilman E."/>
            <person name="Heiman D."/>
            <person name="Hepburn T."/>
            <person name="Howarth C."/>
            <person name="Jen D."/>
            <person name="Larson L."/>
            <person name="Lewis B."/>
            <person name="Mehta T."/>
            <person name="Park D."/>
            <person name="Pearson M."/>
            <person name="Roberts A."/>
            <person name="Saif S."/>
            <person name="Shea T."/>
            <person name="Shenoy N."/>
            <person name="Sisk P."/>
            <person name="Stolte C."/>
            <person name="Sykes S."/>
            <person name="Thomson T."/>
            <person name="Walk T."/>
            <person name="White J."/>
            <person name="Yandava C."/>
            <person name="Izard J."/>
            <person name="Baranova O.V."/>
            <person name="Blanton J.M."/>
            <person name="Tanner A.C."/>
            <person name="Dewhirst F.E."/>
            <person name="Haas B."/>
            <person name="Nusbaum C."/>
            <person name="Birren B."/>
        </authorList>
    </citation>
    <scope>NUCLEOTIDE SEQUENCE [LARGE SCALE GENOMIC DNA]</scope>
    <source>
        <strain evidence="1">1-1 BBBD Race 1</strain>
    </source>
</reference>
<accession>A0A180FVP0</accession>
<dbReference type="EnsemblFungi" id="PTTG_31179-t43_1">
    <property type="protein sequence ID" value="PTTG_31179-t43_1-p1"/>
    <property type="gene ID" value="PTTG_31179"/>
</dbReference>
<sequence length="68" mass="7360">MTNGSGDPANFDIAKCATQRNLSERGKQQAGRIGALFGARSAPVERVLSSRYCRCLDTARIAFEAEPE</sequence>
<evidence type="ECO:0000313" key="2">
    <source>
        <dbReference type="EnsemblFungi" id="PTTG_31179-t43_1-p1"/>
    </source>
</evidence>
<dbReference type="VEuPathDB" id="FungiDB:PTTG_31179"/>
<evidence type="ECO:0000313" key="3">
    <source>
        <dbReference type="Proteomes" id="UP000005240"/>
    </source>
</evidence>
<dbReference type="InterPro" id="IPR029033">
    <property type="entry name" value="His_PPase_superfam"/>
</dbReference>
<reference evidence="2 3" key="3">
    <citation type="journal article" date="2017" name="G3 (Bethesda)">
        <title>Comparative analysis highlights variable genome content of wheat rusts and divergence of the mating loci.</title>
        <authorList>
            <person name="Cuomo C.A."/>
            <person name="Bakkeren G."/>
            <person name="Khalil H.B."/>
            <person name="Panwar V."/>
            <person name="Joly D."/>
            <person name="Linning R."/>
            <person name="Sakthikumar S."/>
            <person name="Song X."/>
            <person name="Adiconis X."/>
            <person name="Fan L."/>
            <person name="Goldberg J.M."/>
            <person name="Levin J.Z."/>
            <person name="Young S."/>
            <person name="Zeng Q."/>
            <person name="Anikster Y."/>
            <person name="Bruce M."/>
            <person name="Wang M."/>
            <person name="Yin C."/>
            <person name="McCallum B."/>
            <person name="Szabo L.J."/>
            <person name="Hulbert S."/>
            <person name="Chen X."/>
            <person name="Fellers J.P."/>
        </authorList>
    </citation>
    <scope>NUCLEOTIDE SEQUENCE</scope>
    <source>
        <strain evidence="3">Isolate 1-1 / race 1 (BBBD)</strain>
        <strain evidence="2">isolate 1-1 / race 1 (BBBD)</strain>
    </source>
</reference>
<keyword evidence="3" id="KW-1185">Reference proteome</keyword>
<evidence type="ECO:0000313" key="1">
    <source>
        <dbReference type="EMBL" id="OAV84577.1"/>
    </source>
</evidence>
<dbReference type="Gene3D" id="3.40.50.1240">
    <property type="entry name" value="Phosphoglycerate mutase-like"/>
    <property type="match status" value="1"/>
</dbReference>
<reference evidence="1" key="2">
    <citation type="submission" date="2016-05" db="EMBL/GenBank/DDBJ databases">
        <title>Comparative analysis highlights variable genome content of wheat rusts and divergence of the mating loci.</title>
        <authorList>
            <person name="Cuomo C.A."/>
            <person name="Bakkeren G."/>
            <person name="Szabo L."/>
            <person name="Khalil H."/>
            <person name="Joly D."/>
            <person name="Goldberg J."/>
            <person name="Young S."/>
            <person name="Zeng Q."/>
            <person name="Fellers J."/>
        </authorList>
    </citation>
    <scope>NUCLEOTIDE SEQUENCE [LARGE SCALE GENOMIC DNA]</scope>
    <source>
        <strain evidence="1">1-1 BBBD Race 1</strain>
    </source>
</reference>
<name>A0A180FVP0_PUCT1</name>
<dbReference type="SUPFAM" id="SSF53254">
    <property type="entry name" value="Phosphoglycerate mutase-like"/>
    <property type="match status" value="1"/>
</dbReference>
<dbReference type="InterPro" id="IPR013078">
    <property type="entry name" value="His_Pase_superF_clade-1"/>
</dbReference>
<organism evidence="1">
    <name type="scientific">Puccinia triticina (isolate 1-1 / race 1 (BBBD))</name>
    <name type="common">Brown leaf rust fungus</name>
    <dbReference type="NCBI Taxonomy" id="630390"/>
    <lineage>
        <taxon>Eukaryota</taxon>
        <taxon>Fungi</taxon>
        <taxon>Dikarya</taxon>
        <taxon>Basidiomycota</taxon>
        <taxon>Pucciniomycotina</taxon>
        <taxon>Pucciniomycetes</taxon>
        <taxon>Pucciniales</taxon>
        <taxon>Pucciniaceae</taxon>
        <taxon>Puccinia</taxon>
    </lineage>
</organism>
<dbReference type="EMBL" id="ADAS02014727">
    <property type="protein sequence ID" value="OAV84577.1"/>
    <property type="molecule type" value="Genomic_DNA"/>
</dbReference>
<proteinExistence type="predicted"/>
<reference evidence="2" key="4">
    <citation type="submission" date="2025-05" db="UniProtKB">
        <authorList>
            <consortium name="EnsemblFungi"/>
        </authorList>
    </citation>
    <scope>IDENTIFICATION</scope>
    <source>
        <strain evidence="2">isolate 1-1 / race 1 (BBBD)</strain>
    </source>
</reference>
<feature type="non-terminal residue" evidence="1">
    <location>
        <position position="68"/>
    </location>
</feature>
<dbReference type="Pfam" id="PF00300">
    <property type="entry name" value="His_Phos_1"/>
    <property type="match status" value="1"/>
</dbReference>
<dbReference type="AlphaFoldDB" id="A0A180FVP0"/>
<dbReference type="Proteomes" id="UP000005240">
    <property type="component" value="Unassembled WGS sequence"/>
</dbReference>
<protein>
    <submittedName>
        <fullName evidence="1 2">Uncharacterized protein</fullName>
    </submittedName>
</protein>